<dbReference type="SUPFAM" id="SSF56112">
    <property type="entry name" value="Protein kinase-like (PK-like)"/>
    <property type="match status" value="1"/>
</dbReference>
<dbReference type="InterPro" id="IPR002575">
    <property type="entry name" value="Aminoglycoside_PTrfase"/>
</dbReference>
<dbReference type="InterPro" id="IPR051678">
    <property type="entry name" value="AGP_Transferase"/>
</dbReference>
<dbReference type="Pfam" id="PF01636">
    <property type="entry name" value="APH"/>
    <property type="match status" value="1"/>
</dbReference>
<protein>
    <recommendedName>
        <fullName evidence="1">Aminoglycoside phosphotransferase domain-containing protein</fullName>
    </recommendedName>
</protein>
<dbReference type="Gene3D" id="3.90.1200.10">
    <property type="match status" value="1"/>
</dbReference>
<keyword evidence="3" id="KW-1185">Reference proteome</keyword>
<evidence type="ECO:0000259" key="1">
    <source>
        <dbReference type="Pfam" id="PF01636"/>
    </source>
</evidence>
<gene>
    <name evidence="2" type="ORF">NA56DRAFT_688781</name>
</gene>
<dbReference type="OrthoDB" id="10003767at2759"/>
<accession>A0A2J6Q5Q7</accession>
<dbReference type="InterPro" id="IPR011009">
    <property type="entry name" value="Kinase-like_dom_sf"/>
</dbReference>
<dbReference type="EMBL" id="KZ613480">
    <property type="protein sequence ID" value="PMD21571.1"/>
    <property type="molecule type" value="Genomic_DNA"/>
</dbReference>
<sequence length="225" mass="25564">MKEKIALQSSYASTEIALYQSTTDEEVLDDELDEDYLKDGDIILELCKGYLEALPTIFPAQNSLAEGPFVLCHEDRNQGNILVAPESFVITGLIDWEMVSIVPLWQAHSFPKLFDGIDPADSVMFGESNEGRVLEEPPRPENYDIEDDDSIHSGIRSYAISKRDVWDNWLLRKAFSEALTQHGVHFEASISEKRKRTFDEGVSVLNYDWRYAKGLLKNDLKVDDA</sequence>
<feature type="domain" description="Aminoglycoside phosphotransferase" evidence="1">
    <location>
        <begin position="56"/>
        <end position="105"/>
    </location>
</feature>
<name>A0A2J6Q5Q7_9HELO</name>
<evidence type="ECO:0000313" key="3">
    <source>
        <dbReference type="Proteomes" id="UP000235672"/>
    </source>
</evidence>
<dbReference type="Proteomes" id="UP000235672">
    <property type="component" value="Unassembled WGS sequence"/>
</dbReference>
<dbReference type="AlphaFoldDB" id="A0A2J6Q5Q7"/>
<dbReference type="PANTHER" id="PTHR21310:SF13">
    <property type="entry name" value="AMINOGLYCOSIDE PHOSPHOTRANSFERASE DOMAIN-CONTAINING PROTEIN"/>
    <property type="match status" value="1"/>
</dbReference>
<dbReference type="PANTHER" id="PTHR21310">
    <property type="entry name" value="AMINOGLYCOSIDE PHOSPHOTRANSFERASE-RELATED-RELATED"/>
    <property type="match status" value="1"/>
</dbReference>
<organism evidence="2 3">
    <name type="scientific">Hyaloscypha hepaticicola</name>
    <dbReference type="NCBI Taxonomy" id="2082293"/>
    <lineage>
        <taxon>Eukaryota</taxon>
        <taxon>Fungi</taxon>
        <taxon>Dikarya</taxon>
        <taxon>Ascomycota</taxon>
        <taxon>Pezizomycotina</taxon>
        <taxon>Leotiomycetes</taxon>
        <taxon>Helotiales</taxon>
        <taxon>Hyaloscyphaceae</taxon>
        <taxon>Hyaloscypha</taxon>
    </lineage>
</organism>
<reference evidence="2 3" key="1">
    <citation type="submission" date="2016-05" db="EMBL/GenBank/DDBJ databases">
        <title>A degradative enzymes factory behind the ericoid mycorrhizal symbiosis.</title>
        <authorList>
            <consortium name="DOE Joint Genome Institute"/>
            <person name="Martino E."/>
            <person name="Morin E."/>
            <person name="Grelet G."/>
            <person name="Kuo A."/>
            <person name="Kohler A."/>
            <person name="Daghino S."/>
            <person name="Barry K."/>
            <person name="Choi C."/>
            <person name="Cichocki N."/>
            <person name="Clum A."/>
            <person name="Copeland A."/>
            <person name="Hainaut M."/>
            <person name="Haridas S."/>
            <person name="Labutti K."/>
            <person name="Lindquist E."/>
            <person name="Lipzen A."/>
            <person name="Khouja H.-R."/>
            <person name="Murat C."/>
            <person name="Ohm R."/>
            <person name="Olson A."/>
            <person name="Spatafora J."/>
            <person name="Veneault-Fourrey C."/>
            <person name="Henrissat B."/>
            <person name="Grigoriev I."/>
            <person name="Martin F."/>
            <person name="Perotto S."/>
        </authorList>
    </citation>
    <scope>NUCLEOTIDE SEQUENCE [LARGE SCALE GENOMIC DNA]</scope>
    <source>
        <strain evidence="2 3">UAMH 7357</strain>
    </source>
</reference>
<proteinExistence type="predicted"/>
<evidence type="ECO:0000313" key="2">
    <source>
        <dbReference type="EMBL" id="PMD21571.1"/>
    </source>
</evidence>